<gene>
    <name evidence="1" type="ORF">MUN87_06610</name>
</gene>
<dbReference type="InterPro" id="IPR007344">
    <property type="entry name" value="GrpB/CoaE"/>
</dbReference>
<keyword evidence="2" id="KW-1185">Reference proteome</keyword>
<name>A0ABY4GQY2_9BACI</name>
<accession>A0ABY4GQY2</accession>
<organism evidence="1 2">
    <name type="scientific">Gracilibacillus salinarum</name>
    <dbReference type="NCBI Taxonomy" id="2932255"/>
    <lineage>
        <taxon>Bacteria</taxon>
        <taxon>Bacillati</taxon>
        <taxon>Bacillota</taxon>
        <taxon>Bacilli</taxon>
        <taxon>Bacillales</taxon>
        <taxon>Bacillaceae</taxon>
        <taxon>Gracilibacillus</taxon>
    </lineage>
</organism>
<dbReference type="Proteomes" id="UP000831537">
    <property type="component" value="Chromosome"/>
</dbReference>
<evidence type="ECO:0000313" key="1">
    <source>
        <dbReference type="EMBL" id="UOQ86553.1"/>
    </source>
</evidence>
<dbReference type="EMBL" id="CP095071">
    <property type="protein sequence ID" value="UOQ86553.1"/>
    <property type="molecule type" value="Genomic_DNA"/>
</dbReference>
<proteinExistence type="predicted"/>
<dbReference type="PANTHER" id="PTHR34822:SF1">
    <property type="entry name" value="GRPB FAMILY PROTEIN"/>
    <property type="match status" value="1"/>
</dbReference>
<dbReference type="SUPFAM" id="SSF81301">
    <property type="entry name" value="Nucleotidyltransferase"/>
    <property type="match status" value="1"/>
</dbReference>
<dbReference type="RefSeq" id="WP_244746918.1">
    <property type="nucleotide sequence ID" value="NZ_CP095071.1"/>
</dbReference>
<dbReference type="Gene3D" id="3.30.460.10">
    <property type="entry name" value="Beta Polymerase, domain 2"/>
    <property type="match status" value="1"/>
</dbReference>
<protein>
    <submittedName>
        <fullName evidence="1">GrpB family protein</fullName>
    </submittedName>
</protein>
<sequence>MLGVNKGEVKLDPPSEDWKRLYKKEQQLLHTIIGNDIVELQHIGSTSIQQISAKPIIDILIGVDDLSRIEHFDETKLNNHGYYQLSKVHVEGKRVFAKFSNLEKLTKTHILHVVRYQGLLWNQLTYFRDYMNDNREKAKEYETLKQELARKHPHDERSYTIEKKKFVDGIIRDIN</sequence>
<evidence type="ECO:0000313" key="2">
    <source>
        <dbReference type="Proteomes" id="UP000831537"/>
    </source>
</evidence>
<dbReference type="Pfam" id="PF04229">
    <property type="entry name" value="GrpB"/>
    <property type="match status" value="1"/>
</dbReference>
<reference evidence="1 2" key="1">
    <citation type="submission" date="2022-04" db="EMBL/GenBank/DDBJ databases">
        <title>Gracilibacillus sp. isolated from saltern.</title>
        <authorList>
            <person name="Won M."/>
            <person name="Lee C.-M."/>
            <person name="Woen H.-Y."/>
            <person name="Kwon S.-W."/>
        </authorList>
    </citation>
    <scope>NUCLEOTIDE SEQUENCE [LARGE SCALE GENOMIC DNA]</scope>
    <source>
        <strain evidence="1 2">SSPM10-3</strain>
    </source>
</reference>
<dbReference type="InterPro" id="IPR043519">
    <property type="entry name" value="NT_sf"/>
</dbReference>
<dbReference type="PANTHER" id="PTHR34822">
    <property type="entry name" value="GRPB DOMAIN PROTEIN (AFU_ORTHOLOGUE AFUA_1G01530)"/>
    <property type="match status" value="1"/>
</dbReference>